<proteinExistence type="predicted"/>
<name>A0A9P6JKZ3_9AGAR</name>
<sequence length="275" mass="29895">MAEFTAVLDPIEYPAFSNPTIIRTSPHRFEVVPVNDAKDEIIHAVFTPQMLCSYVTYSSRAAAAVLDLQLSTQMDRDGPPFGYTKLVSYFNRLAPPECPKLTVFDHATNSFVAPDTLITPAYFGLRDSSLPKFKKVKEASPSITESPTPKPAYTSSQKKTCSSSLGNGVSYGRPHLKYRERSLFAALHSARRDGGTNGLVADLLFSASSQHATQQLATTRHFARRKGNHNSKRNHAQKKRPSGTSKSSAKAPSDDINIVMNNAGLNVSSSGSTSA</sequence>
<evidence type="ECO:0000313" key="2">
    <source>
        <dbReference type="EMBL" id="KAF9524686.1"/>
    </source>
</evidence>
<dbReference type="AlphaFoldDB" id="A0A9P6JKZ3"/>
<dbReference type="EMBL" id="MU157895">
    <property type="protein sequence ID" value="KAF9524686.1"/>
    <property type="molecule type" value="Genomic_DNA"/>
</dbReference>
<keyword evidence="3" id="KW-1185">Reference proteome</keyword>
<feature type="region of interest" description="Disordered" evidence="1">
    <location>
        <begin position="224"/>
        <end position="275"/>
    </location>
</feature>
<gene>
    <name evidence="2" type="ORF">CPB83DRAFT_838785</name>
</gene>
<feature type="region of interest" description="Disordered" evidence="1">
    <location>
        <begin position="138"/>
        <end position="166"/>
    </location>
</feature>
<comment type="caution">
    <text evidence="2">The sequence shown here is derived from an EMBL/GenBank/DDBJ whole genome shotgun (WGS) entry which is preliminary data.</text>
</comment>
<reference evidence="2" key="1">
    <citation type="submission" date="2020-11" db="EMBL/GenBank/DDBJ databases">
        <authorList>
            <consortium name="DOE Joint Genome Institute"/>
            <person name="Ahrendt S."/>
            <person name="Riley R."/>
            <person name="Andreopoulos W."/>
            <person name="Labutti K."/>
            <person name="Pangilinan J."/>
            <person name="Ruiz-Duenas F.J."/>
            <person name="Barrasa J.M."/>
            <person name="Sanchez-Garcia M."/>
            <person name="Camarero S."/>
            <person name="Miyauchi S."/>
            <person name="Serrano A."/>
            <person name="Linde D."/>
            <person name="Babiker R."/>
            <person name="Drula E."/>
            <person name="Ayuso-Fernandez I."/>
            <person name="Pacheco R."/>
            <person name="Padilla G."/>
            <person name="Ferreira P."/>
            <person name="Barriuso J."/>
            <person name="Kellner H."/>
            <person name="Castanera R."/>
            <person name="Alfaro M."/>
            <person name="Ramirez L."/>
            <person name="Pisabarro A.G."/>
            <person name="Kuo A."/>
            <person name="Tritt A."/>
            <person name="Lipzen A."/>
            <person name="He G."/>
            <person name="Yan M."/>
            <person name="Ng V."/>
            <person name="Cullen D."/>
            <person name="Martin F."/>
            <person name="Rosso M.-N."/>
            <person name="Henrissat B."/>
            <person name="Hibbett D."/>
            <person name="Martinez A.T."/>
            <person name="Grigoriev I.V."/>
        </authorList>
    </citation>
    <scope>NUCLEOTIDE SEQUENCE</scope>
    <source>
        <strain evidence="2">CBS 506.95</strain>
    </source>
</reference>
<protein>
    <submittedName>
        <fullName evidence="2">Uncharacterized protein</fullName>
    </submittedName>
</protein>
<evidence type="ECO:0000313" key="3">
    <source>
        <dbReference type="Proteomes" id="UP000807306"/>
    </source>
</evidence>
<feature type="compositionally biased region" description="Basic residues" evidence="1">
    <location>
        <begin position="224"/>
        <end position="241"/>
    </location>
</feature>
<dbReference type="Proteomes" id="UP000807306">
    <property type="component" value="Unassembled WGS sequence"/>
</dbReference>
<feature type="compositionally biased region" description="Polar residues" evidence="1">
    <location>
        <begin position="141"/>
        <end position="166"/>
    </location>
</feature>
<organism evidence="2 3">
    <name type="scientific">Crepidotus variabilis</name>
    <dbReference type="NCBI Taxonomy" id="179855"/>
    <lineage>
        <taxon>Eukaryota</taxon>
        <taxon>Fungi</taxon>
        <taxon>Dikarya</taxon>
        <taxon>Basidiomycota</taxon>
        <taxon>Agaricomycotina</taxon>
        <taxon>Agaricomycetes</taxon>
        <taxon>Agaricomycetidae</taxon>
        <taxon>Agaricales</taxon>
        <taxon>Agaricineae</taxon>
        <taxon>Crepidotaceae</taxon>
        <taxon>Crepidotus</taxon>
    </lineage>
</organism>
<feature type="compositionally biased region" description="Polar residues" evidence="1">
    <location>
        <begin position="259"/>
        <end position="275"/>
    </location>
</feature>
<accession>A0A9P6JKZ3</accession>
<evidence type="ECO:0000256" key="1">
    <source>
        <dbReference type="SAM" id="MobiDB-lite"/>
    </source>
</evidence>